<dbReference type="EMBL" id="JAKOGI010001021">
    <property type="protein sequence ID" value="KAJ8428331.1"/>
    <property type="molecule type" value="Genomic_DNA"/>
</dbReference>
<gene>
    <name evidence="2" type="ORF">Cgig2_002684</name>
</gene>
<comment type="caution">
    <text evidence="2">The sequence shown here is derived from an EMBL/GenBank/DDBJ whole genome shotgun (WGS) entry which is preliminary data.</text>
</comment>
<reference evidence="2" key="1">
    <citation type="submission" date="2022-04" db="EMBL/GenBank/DDBJ databases">
        <title>Carnegiea gigantea Genome sequencing and assembly v2.</title>
        <authorList>
            <person name="Copetti D."/>
            <person name="Sanderson M.J."/>
            <person name="Burquez A."/>
            <person name="Wojciechowski M.F."/>
        </authorList>
    </citation>
    <scope>NUCLEOTIDE SEQUENCE</scope>
    <source>
        <strain evidence="2">SGP5-SGP5p</strain>
        <tissue evidence="2">Aerial part</tissue>
    </source>
</reference>
<accession>A0A9Q1JNM6</accession>
<keyword evidence="3" id="KW-1185">Reference proteome</keyword>
<feature type="region of interest" description="Disordered" evidence="1">
    <location>
        <begin position="68"/>
        <end position="133"/>
    </location>
</feature>
<organism evidence="2 3">
    <name type="scientific">Carnegiea gigantea</name>
    <dbReference type="NCBI Taxonomy" id="171969"/>
    <lineage>
        <taxon>Eukaryota</taxon>
        <taxon>Viridiplantae</taxon>
        <taxon>Streptophyta</taxon>
        <taxon>Embryophyta</taxon>
        <taxon>Tracheophyta</taxon>
        <taxon>Spermatophyta</taxon>
        <taxon>Magnoliopsida</taxon>
        <taxon>eudicotyledons</taxon>
        <taxon>Gunneridae</taxon>
        <taxon>Pentapetalae</taxon>
        <taxon>Caryophyllales</taxon>
        <taxon>Cactineae</taxon>
        <taxon>Cactaceae</taxon>
        <taxon>Cactoideae</taxon>
        <taxon>Echinocereeae</taxon>
        <taxon>Carnegiea</taxon>
    </lineage>
</organism>
<dbReference type="Proteomes" id="UP001153076">
    <property type="component" value="Unassembled WGS sequence"/>
</dbReference>
<feature type="compositionally biased region" description="Low complexity" evidence="1">
    <location>
        <begin position="26"/>
        <end position="38"/>
    </location>
</feature>
<evidence type="ECO:0000313" key="3">
    <source>
        <dbReference type="Proteomes" id="UP001153076"/>
    </source>
</evidence>
<sequence>MSLPIKTCHTSLLLKIAKAEASRPQTSTTPPSKSPFRIRSLLNSRNTSSSIKSSTATLLVDLSSFFSSSNPVPPTLKSSQDPSLGDIDLGLGPSTVAEYEDNNGSEEGDREENEVCDSGDDSSQGSDFDESGEDVDEEVKGLIKAMESISKNVGEEFVQCTYTETSLLIIQQEFLFLIYVSYLLCSFCKRKVVNFVLDFMYTFPPESKCPNNTTNFVESFNGEIKLRY</sequence>
<feature type="compositionally biased region" description="Acidic residues" evidence="1">
    <location>
        <begin position="98"/>
        <end position="120"/>
    </location>
</feature>
<evidence type="ECO:0000256" key="1">
    <source>
        <dbReference type="SAM" id="MobiDB-lite"/>
    </source>
</evidence>
<evidence type="ECO:0000313" key="2">
    <source>
        <dbReference type="EMBL" id="KAJ8428331.1"/>
    </source>
</evidence>
<protein>
    <submittedName>
        <fullName evidence="2">Uncharacterized protein</fullName>
    </submittedName>
</protein>
<feature type="region of interest" description="Disordered" evidence="1">
    <location>
        <begin position="19"/>
        <end position="38"/>
    </location>
</feature>
<name>A0A9Q1JNM6_9CARY</name>
<dbReference type="AlphaFoldDB" id="A0A9Q1JNM6"/>
<proteinExistence type="predicted"/>